<dbReference type="RefSeq" id="WP_182166135.1">
    <property type="nucleotide sequence ID" value="NZ_JACFXV010000055.1"/>
</dbReference>
<dbReference type="Proteomes" id="UP000541109">
    <property type="component" value="Unassembled WGS sequence"/>
</dbReference>
<sequence length="94" mass="10720">MTDKNRSAIAARESQLPRKGEIWQHTKSGARYVIAGAAYNAITDQSDVLYEPLYPCELQRFSRQLSAHPKAFLSQNDDGTPRFHRVVQMRALED</sequence>
<keyword evidence="2" id="KW-1185">Reference proteome</keyword>
<accession>A0A839AG54</accession>
<protein>
    <recommendedName>
        <fullName evidence="3">DUF1653 domain-containing protein</fullName>
    </recommendedName>
</protein>
<evidence type="ECO:0000313" key="1">
    <source>
        <dbReference type="EMBL" id="MBA5778076.1"/>
    </source>
</evidence>
<dbReference type="AlphaFoldDB" id="A0A839AG54"/>
<comment type="caution">
    <text evidence="1">The sequence shown here is derived from an EMBL/GenBank/DDBJ whole genome shotgun (WGS) entry which is preliminary data.</text>
</comment>
<name>A0A839AG54_9HYPH</name>
<evidence type="ECO:0000313" key="2">
    <source>
        <dbReference type="Proteomes" id="UP000541109"/>
    </source>
</evidence>
<evidence type="ECO:0008006" key="3">
    <source>
        <dbReference type="Google" id="ProtNLM"/>
    </source>
</evidence>
<dbReference type="InterPro" id="IPR037135">
    <property type="entry name" value="DUF1653-like_dom_sf"/>
</dbReference>
<reference evidence="1 2" key="1">
    <citation type="submission" date="2020-07" db="EMBL/GenBank/DDBJ databases">
        <title>Stappia sp., F7233, whole genome shotgun sequencing project.</title>
        <authorList>
            <person name="Jiang S."/>
            <person name="Liu Z.W."/>
            <person name="Du Z.J."/>
        </authorList>
    </citation>
    <scope>NUCLEOTIDE SEQUENCE [LARGE SCALE GENOMIC DNA]</scope>
    <source>
        <strain evidence="1 2">F7233</strain>
    </source>
</reference>
<gene>
    <name evidence="1" type="ORF">H2509_13180</name>
</gene>
<proteinExistence type="predicted"/>
<dbReference type="Gene3D" id="2.30.30.320">
    <property type="entry name" value="DUF1653-like domain"/>
    <property type="match status" value="1"/>
</dbReference>
<dbReference type="EMBL" id="JACFXV010000055">
    <property type="protein sequence ID" value="MBA5778076.1"/>
    <property type="molecule type" value="Genomic_DNA"/>
</dbReference>
<organism evidence="1 2">
    <name type="scientific">Stappia albiluteola</name>
    <dbReference type="NCBI Taxonomy" id="2758565"/>
    <lineage>
        <taxon>Bacteria</taxon>
        <taxon>Pseudomonadati</taxon>
        <taxon>Pseudomonadota</taxon>
        <taxon>Alphaproteobacteria</taxon>
        <taxon>Hyphomicrobiales</taxon>
        <taxon>Stappiaceae</taxon>
        <taxon>Stappia</taxon>
    </lineage>
</organism>